<dbReference type="Pfam" id="PF07960">
    <property type="entry name" value="CBP4"/>
    <property type="match status" value="1"/>
</dbReference>
<comment type="similarity">
    <text evidence="2 11">Belongs to the CBP4 family.</text>
</comment>
<evidence type="ECO:0000256" key="5">
    <source>
        <dbReference type="ARBA" id="ARBA00022989"/>
    </source>
</evidence>
<evidence type="ECO:0000256" key="9">
    <source>
        <dbReference type="ARBA" id="ARBA00025413"/>
    </source>
</evidence>
<evidence type="ECO:0000256" key="1">
    <source>
        <dbReference type="ARBA" id="ARBA00004434"/>
    </source>
</evidence>
<keyword evidence="7 11" id="KW-0472">Membrane</keyword>
<keyword evidence="5 11" id="KW-1133">Transmembrane helix</keyword>
<dbReference type="Proteomes" id="UP001446871">
    <property type="component" value="Unassembled WGS sequence"/>
</dbReference>
<dbReference type="PANTHER" id="PTHR28202:SF1">
    <property type="entry name" value="ASSEMBLY FACTOR CBP4"/>
    <property type="match status" value="1"/>
</dbReference>
<evidence type="ECO:0000256" key="12">
    <source>
        <dbReference type="SAM" id="MobiDB-lite"/>
    </source>
</evidence>
<evidence type="ECO:0000256" key="2">
    <source>
        <dbReference type="ARBA" id="ARBA00006780"/>
    </source>
</evidence>
<proteinExistence type="inferred from homology"/>
<keyword evidence="4 11" id="KW-0999">Mitochondrion inner membrane</keyword>
<keyword evidence="3 11" id="KW-0812">Transmembrane</keyword>
<dbReference type="EMBL" id="JAQQWM010000003">
    <property type="protein sequence ID" value="KAK8072312.1"/>
    <property type="molecule type" value="Genomic_DNA"/>
</dbReference>
<protein>
    <recommendedName>
        <fullName evidence="10 11">Cytochrome b mRNA-processing protein 4</fullName>
    </recommendedName>
</protein>
<evidence type="ECO:0000256" key="8">
    <source>
        <dbReference type="ARBA" id="ARBA00023186"/>
    </source>
</evidence>
<evidence type="ECO:0000256" key="4">
    <source>
        <dbReference type="ARBA" id="ARBA00022792"/>
    </source>
</evidence>
<feature type="region of interest" description="Disordered" evidence="12">
    <location>
        <begin position="67"/>
        <end position="86"/>
    </location>
</feature>
<evidence type="ECO:0000256" key="3">
    <source>
        <dbReference type="ARBA" id="ARBA00022692"/>
    </source>
</evidence>
<keyword evidence="14" id="KW-1185">Reference proteome</keyword>
<comment type="caution">
    <text evidence="13">The sequence shown here is derived from an EMBL/GenBank/DDBJ whole genome shotgun (WGS) entry which is preliminary data.</text>
</comment>
<accession>A0ABR1VMD6</accession>
<evidence type="ECO:0000256" key="10">
    <source>
        <dbReference type="ARBA" id="ARBA00031521"/>
    </source>
</evidence>
<feature type="transmembrane region" description="Helical" evidence="11">
    <location>
        <begin position="12"/>
        <end position="31"/>
    </location>
</feature>
<comment type="subcellular location">
    <subcellularLocation>
        <location evidence="1 11">Mitochondrion inner membrane</location>
        <topology evidence="1 11">Single-pass membrane protein</topology>
    </subcellularLocation>
</comment>
<keyword evidence="6 11" id="KW-0496">Mitochondrion</keyword>
<gene>
    <name evidence="13" type="ORF">PG996_005660</name>
</gene>
<evidence type="ECO:0000256" key="6">
    <source>
        <dbReference type="ARBA" id="ARBA00023128"/>
    </source>
</evidence>
<name>A0ABR1VMD6_9PEZI</name>
<dbReference type="PANTHER" id="PTHR28202">
    <property type="entry name" value="ASSEMBLY FACTOR CBP4"/>
    <property type="match status" value="1"/>
</dbReference>
<evidence type="ECO:0000313" key="13">
    <source>
        <dbReference type="EMBL" id="KAK8072312.1"/>
    </source>
</evidence>
<organism evidence="13 14">
    <name type="scientific">Apiospora saccharicola</name>
    <dbReference type="NCBI Taxonomy" id="335842"/>
    <lineage>
        <taxon>Eukaryota</taxon>
        <taxon>Fungi</taxon>
        <taxon>Dikarya</taxon>
        <taxon>Ascomycota</taxon>
        <taxon>Pezizomycotina</taxon>
        <taxon>Sordariomycetes</taxon>
        <taxon>Xylariomycetidae</taxon>
        <taxon>Amphisphaeriales</taxon>
        <taxon>Apiosporaceae</taxon>
        <taxon>Apiospora</taxon>
    </lineage>
</organism>
<evidence type="ECO:0000256" key="7">
    <source>
        <dbReference type="ARBA" id="ARBA00023136"/>
    </source>
</evidence>
<dbReference type="InterPro" id="IPR012420">
    <property type="entry name" value="Cbp4"/>
</dbReference>
<evidence type="ECO:0000256" key="11">
    <source>
        <dbReference type="RuleBase" id="RU368005"/>
    </source>
</evidence>
<reference evidence="13 14" key="1">
    <citation type="submission" date="2023-01" db="EMBL/GenBank/DDBJ databases">
        <title>Analysis of 21 Apiospora genomes using comparative genomics revels a genus with tremendous synthesis potential of carbohydrate active enzymes and secondary metabolites.</title>
        <authorList>
            <person name="Sorensen T."/>
        </authorList>
    </citation>
    <scope>NUCLEOTIDE SEQUENCE [LARGE SCALE GENOMIC DNA]</scope>
    <source>
        <strain evidence="13 14">CBS 83171</strain>
    </source>
</reference>
<evidence type="ECO:0000313" key="14">
    <source>
        <dbReference type="Proteomes" id="UP001446871"/>
    </source>
</evidence>
<sequence>MARKGSLGTWVKMLAVGVVCCIGGPALVYYVQPTDEELFKRYNPELQKKSLNRRYERQKEFDDFVTQLKTDSKDDRHSMRNPPNCPGNPIVSLCPFLPLPSLSHQENGALDDEGLAY</sequence>
<keyword evidence="8 11" id="KW-0143">Chaperone</keyword>
<comment type="function">
    <text evidence="9 11">Essential for the assembly of ubiquinol-cytochrome c reductase. It has a direct effect on the correct occurrence of the Rieske protein, core 4, core 5 and apocytochrome b.</text>
</comment>